<comment type="caution">
    <text evidence="5">The sequence shown here is derived from an EMBL/GenBank/DDBJ whole genome shotgun (WGS) entry which is preliminary data.</text>
</comment>
<dbReference type="GO" id="GO:0031564">
    <property type="term" value="P:transcription antitermination"/>
    <property type="evidence" value="ECO:0007669"/>
    <property type="project" value="UniProtKB-KW"/>
</dbReference>
<reference evidence="5 6" key="1">
    <citation type="submission" date="2015-06" db="EMBL/GenBank/DDBJ databases">
        <title>Prevotella sp. 109, sp. nov., a novel member of the family Prevotellaceae isolated from human faeces.</title>
        <authorList>
            <person name="Shkoporov A.N."/>
            <person name="Chaplin A.V."/>
            <person name="Kafarskaia L.I."/>
            <person name="Efimov B.A."/>
        </authorList>
    </citation>
    <scope>NUCLEOTIDE SEQUENCE [LARGE SCALE GENOMIC DNA]</scope>
    <source>
        <strain evidence="5 6">109</strain>
    </source>
</reference>
<dbReference type="AlphaFoldDB" id="A0A8E1QVL7"/>
<dbReference type="CDD" id="cd09895">
    <property type="entry name" value="NGN_SP_UpxY"/>
    <property type="match status" value="1"/>
</dbReference>
<keyword evidence="3" id="KW-0804">Transcription</keyword>
<dbReference type="OrthoDB" id="9796143at2"/>
<keyword evidence="1" id="KW-0889">Transcription antitermination</keyword>
<name>A0A8E1QVL7_9BACT</name>
<dbReference type="InterPro" id="IPR043425">
    <property type="entry name" value="NusG-like"/>
</dbReference>
<dbReference type="PANTHER" id="PTHR30265:SF4">
    <property type="entry name" value="KOW MOTIF FAMILY PROTEIN, EXPRESSED"/>
    <property type="match status" value="1"/>
</dbReference>
<dbReference type="Proteomes" id="UP000036951">
    <property type="component" value="Unassembled WGS sequence"/>
</dbReference>
<dbReference type="Pfam" id="PF02357">
    <property type="entry name" value="NusG"/>
    <property type="match status" value="1"/>
</dbReference>
<dbReference type="InterPro" id="IPR036735">
    <property type="entry name" value="NGN_dom_sf"/>
</dbReference>
<keyword evidence="6" id="KW-1185">Reference proteome</keyword>
<proteinExistence type="predicted"/>
<gene>
    <name evidence="5" type="ORF">ACU52_14360</name>
</gene>
<dbReference type="Gene3D" id="3.30.70.940">
    <property type="entry name" value="NusG, N-terminal domain"/>
    <property type="match status" value="1"/>
</dbReference>
<dbReference type="GO" id="GO:0006354">
    <property type="term" value="P:DNA-templated transcription elongation"/>
    <property type="evidence" value="ECO:0007669"/>
    <property type="project" value="InterPro"/>
</dbReference>
<evidence type="ECO:0000313" key="6">
    <source>
        <dbReference type="Proteomes" id="UP000036951"/>
    </source>
</evidence>
<keyword evidence="2" id="KW-0805">Transcription regulation</keyword>
<evidence type="ECO:0000313" key="5">
    <source>
        <dbReference type="EMBL" id="KOO65786.1"/>
    </source>
</evidence>
<evidence type="ECO:0000256" key="1">
    <source>
        <dbReference type="ARBA" id="ARBA00022814"/>
    </source>
</evidence>
<dbReference type="InterPro" id="IPR006645">
    <property type="entry name" value="NGN-like_dom"/>
</dbReference>
<sequence length="207" mass="23345">MHVKSPTVTPTDGAVGVPKATKNGKHWYIAVVNNNSEKLCCERLLARIASQPDSEKDYEVYVAAQKEMRTWRNGRRKLVERIIFPTLVFIRCTDLMRRKEIVFLPYIKRFMVNIAGSPENGHRPVAVIPDQQMRSLMRMVSDAESDVTIDPRPLRRGEKVRVNGGKLMGLEGYVLQCPDNSTSLVIDIGILGSAKVNISRDLLDPIE</sequence>
<evidence type="ECO:0000256" key="2">
    <source>
        <dbReference type="ARBA" id="ARBA00023015"/>
    </source>
</evidence>
<feature type="domain" description="NusG-like N-terminal" evidence="4">
    <location>
        <begin position="25"/>
        <end position="136"/>
    </location>
</feature>
<dbReference type="SUPFAM" id="SSF82679">
    <property type="entry name" value="N-utilization substance G protein NusG, N-terminal domain"/>
    <property type="match status" value="1"/>
</dbReference>
<accession>A0A8E1QVL7</accession>
<evidence type="ECO:0000259" key="4">
    <source>
        <dbReference type="Pfam" id="PF02357"/>
    </source>
</evidence>
<dbReference type="PANTHER" id="PTHR30265">
    <property type="entry name" value="RHO-INTERACTING TRANSCRIPTION TERMINATION FACTOR NUSG"/>
    <property type="match status" value="1"/>
</dbReference>
<dbReference type="EMBL" id="LFQU01000058">
    <property type="protein sequence ID" value="KOO65786.1"/>
    <property type="molecule type" value="Genomic_DNA"/>
</dbReference>
<evidence type="ECO:0000256" key="3">
    <source>
        <dbReference type="ARBA" id="ARBA00023163"/>
    </source>
</evidence>
<organism evidence="5 6">
    <name type="scientific">Xylanibacter rarus</name>
    <dbReference type="NCBI Taxonomy" id="1676614"/>
    <lineage>
        <taxon>Bacteria</taxon>
        <taxon>Pseudomonadati</taxon>
        <taxon>Bacteroidota</taxon>
        <taxon>Bacteroidia</taxon>
        <taxon>Bacteroidales</taxon>
        <taxon>Prevotellaceae</taxon>
        <taxon>Xylanibacter</taxon>
    </lineage>
</organism>
<protein>
    <submittedName>
        <fullName evidence="5">Transcriptional regulator</fullName>
    </submittedName>
</protein>